<sequence>MPVGWWGTRDPGAMAHPPRPVPHALRLHPRSRRDALDHTTPGHLRGPAFTTLTRGIYVAAGSPLDHGTRIRAARAALGEDAVVSGLSALWAHGIDLAEVSSPAQMTLARRVRRRAEIEVSRASLAPREIVRTAFGRTTSPARTAFDVGRLLPVPRAVAALDMLARVDPAAVSATRALAATRPGARGIRMLRQALDLVDPGSESPRESRLRVLLVLAGLPRPQTQVVVTHRGSFVARVDLGWPELRVAVEYDGAHHDTPERIRRDRDRLNRLRLAGWTVLVVDRHQLRHPDRVVAMVRSALATAAPRP</sequence>
<gene>
    <name evidence="3" type="ORF">SAMN04489860_2610</name>
</gene>
<dbReference type="STRING" id="545619.SAMN04489860_2610"/>
<dbReference type="InterPro" id="IPR011335">
    <property type="entry name" value="Restrct_endonuc-II-like"/>
</dbReference>
<dbReference type="SUPFAM" id="SSF52980">
    <property type="entry name" value="Restriction endonuclease-like"/>
    <property type="match status" value="1"/>
</dbReference>
<feature type="domain" description="DUF559" evidence="2">
    <location>
        <begin position="237"/>
        <end position="299"/>
    </location>
</feature>
<name>A0A1H1VV99_9CELL</name>
<feature type="region of interest" description="Disordered" evidence="1">
    <location>
        <begin position="1"/>
        <end position="20"/>
    </location>
</feature>
<organism evidence="3 4">
    <name type="scientific">Paraoerskovia marina</name>
    <dbReference type="NCBI Taxonomy" id="545619"/>
    <lineage>
        <taxon>Bacteria</taxon>
        <taxon>Bacillati</taxon>
        <taxon>Actinomycetota</taxon>
        <taxon>Actinomycetes</taxon>
        <taxon>Micrococcales</taxon>
        <taxon>Cellulomonadaceae</taxon>
        <taxon>Paraoerskovia</taxon>
    </lineage>
</organism>
<dbReference type="InterPro" id="IPR007569">
    <property type="entry name" value="DUF559"/>
</dbReference>
<protein>
    <recommendedName>
        <fullName evidence="2">DUF559 domain-containing protein</fullName>
    </recommendedName>
</protein>
<evidence type="ECO:0000313" key="4">
    <source>
        <dbReference type="Proteomes" id="UP000185663"/>
    </source>
</evidence>
<evidence type="ECO:0000256" key="1">
    <source>
        <dbReference type="SAM" id="MobiDB-lite"/>
    </source>
</evidence>
<keyword evidence="4" id="KW-1185">Reference proteome</keyword>
<evidence type="ECO:0000313" key="3">
    <source>
        <dbReference type="EMBL" id="SDS88166.1"/>
    </source>
</evidence>
<evidence type="ECO:0000259" key="2">
    <source>
        <dbReference type="Pfam" id="PF04480"/>
    </source>
</evidence>
<reference evidence="3 4" key="1">
    <citation type="submission" date="2016-10" db="EMBL/GenBank/DDBJ databases">
        <authorList>
            <person name="de Groot N.N."/>
        </authorList>
    </citation>
    <scope>NUCLEOTIDE SEQUENCE [LARGE SCALE GENOMIC DNA]</scope>
    <source>
        <strain evidence="3 4">DSM 22126</strain>
    </source>
</reference>
<dbReference type="eggNOG" id="COG2852">
    <property type="taxonomic scope" value="Bacteria"/>
</dbReference>
<accession>A0A1H1VV99</accession>
<dbReference type="Proteomes" id="UP000185663">
    <property type="component" value="Chromosome I"/>
</dbReference>
<dbReference type="Pfam" id="PF04480">
    <property type="entry name" value="DUF559"/>
    <property type="match status" value="1"/>
</dbReference>
<dbReference type="EMBL" id="LT629776">
    <property type="protein sequence ID" value="SDS88166.1"/>
    <property type="molecule type" value="Genomic_DNA"/>
</dbReference>
<dbReference type="AlphaFoldDB" id="A0A1H1VV99"/>
<proteinExistence type="predicted"/>
<dbReference type="OrthoDB" id="5517693at2"/>
<dbReference type="Gene3D" id="3.40.960.10">
    <property type="entry name" value="VSR Endonuclease"/>
    <property type="match status" value="1"/>
</dbReference>